<reference evidence="2 3" key="1">
    <citation type="journal article" date="2016" name="Nat. Commun.">
        <title>Thousands of microbial genomes shed light on interconnected biogeochemical processes in an aquifer system.</title>
        <authorList>
            <person name="Anantharaman K."/>
            <person name="Brown C.T."/>
            <person name="Hug L.A."/>
            <person name="Sharon I."/>
            <person name="Castelle C.J."/>
            <person name="Probst A.J."/>
            <person name="Thomas B.C."/>
            <person name="Singh A."/>
            <person name="Wilkins M.J."/>
            <person name="Karaoz U."/>
            <person name="Brodie E.L."/>
            <person name="Williams K.H."/>
            <person name="Hubbard S.S."/>
            <person name="Banfield J.F."/>
        </authorList>
    </citation>
    <scope>NUCLEOTIDE SEQUENCE [LARGE SCALE GENOMIC DNA]</scope>
    <source>
        <strain evidence="3">RIFCSPLOWO2_12_FULL_64_10</strain>
    </source>
</reference>
<dbReference type="InterPro" id="IPR003779">
    <property type="entry name" value="CMD-like"/>
</dbReference>
<evidence type="ECO:0000313" key="3">
    <source>
        <dbReference type="Proteomes" id="UP000178606"/>
    </source>
</evidence>
<feature type="domain" description="Carboxymuconolactone decarboxylase-like" evidence="1">
    <location>
        <begin position="34"/>
        <end position="117"/>
    </location>
</feature>
<dbReference type="Pfam" id="PF02627">
    <property type="entry name" value="CMD"/>
    <property type="match status" value="1"/>
</dbReference>
<comment type="caution">
    <text evidence="2">The sequence shown here is derived from an EMBL/GenBank/DDBJ whole genome shotgun (WGS) entry which is preliminary data.</text>
</comment>
<dbReference type="InterPro" id="IPR029032">
    <property type="entry name" value="AhpD-like"/>
</dbReference>
<organism evidence="2 3">
    <name type="scientific">Handelsmanbacteria sp. (strain RIFCSPLOWO2_12_FULL_64_10)</name>
    <dbReference type="NCBI Taxonomy" id="1817868"/>
    <lineage>
        <taxon>Bacteria</taxon>
        <taxon>Candidatus Handelsmaniibacteriota</taxon>
    </lineage>
</organism>
<dbReference type="GO" id="GO:0051920">
    <property type="term" value="F:peroxiredoxin activity"/>
    <property type="evidence" value="ECO:0007669"/>
    <property type="project" value="InterPro"/>
</dbReference>
<dbReference type="EMBL" id="MFKF01000434">
    <property type="protein sequence ID" value="OGG43447.1"/>
    <property type="molecule type" value="Genomic_DNA"/>
</dbReference>
<dbReference type="AlphaFoldDB" id="A0A1F6C3S8"/>
<dbReference type="PANTHER" id="PTHR33570:SF10">
    <property type="entry name" value="GAMMA-CARBOXYMUCONOLACTONE DECARBOXYLASE"/>
    <property type="match status" value="1"/>
</dbReference>
<protein>
    <recommendedName>
        <fullName evidence="1">Carboxymuconolactone decarboxylase-like domain-containing protein</fullName>
    </recommendedName>
</protein>
<accession>A0A1F6C3S8</accession>
<dbReference type="Proteomes" id="UP000178606">
    <property type="component" value="Unassembled WGS sequence"/>
</dbReference>
<dbReference type="InterPro" id="IPR052512">
    <property type="entry name" value="4CMD/NDH-1_regulator"/>
</dbReference>
<evidence type="ECO:0000259" key="1">
    <source>
        <dbReference type="Pfam" id="PF02627"/>
    </source>
</evidence>
<proteinExistence type="predicted"/>
<gene>
    <name evidence="2" type="ORF">A3F84_02345</name>
</gene>
<dbReference type="PANTHER" id="PTHR33570">
    <property type="entry name" value="4-CARBOXYMUCONOLACTONE DECARBOXYLASE FAMILY PROTEIN"/>
    <property type="match status" value="1"/>
</dbReference>
<sequence>MIDKKVFDKGLKLLKKMTGERLEEVRRAFREADPDFDKYVVGFVAGDIWSRPRLDLKTRSLCTVAAVTALGRPSALNLNLHMALENGATEEEIVEVMFQMGVYAGFPACWEGLLAAKRVFAERRERKGRRKRGGR</sequence>
<dbReference type="Gene3D" id="1.20.1290.10">
    <property type="entry name" value="AhpD-like"/>
    <property type="match status" value="1"/>
</dbReference>
<evidence type="ECO:0000313" key="2">
    <source>
        <dbReference type="EMBL" id="OGG43447.1"/>
    </source>
</evidence>
<name>A0A1F6C3S8_HANXR</name>
<dbReference type="SUPFAM" id="SSF69118">
    <property type="entry name" value="AhpD-like"/>
    <property type="match status" value="1"/>
</dbReference>